<gene>
    <name evidence="2" type="ORF">MHL29_11605</name>
</gene>
<evidence type="ECO:0008006" key="4">
    <source>
        <dbReference type="Google" id="ProtNLM"/>
    </source>
</evidence>
<keyword evidence="3" id="KW-1185">Reference proteome</keyword>
<keyword evidence="1" id="KW-0732">Signal</keyword>
<dbReference type="RefSeq" id="WP_239264816.1">
    <property type="nucleotide sequence ID" value="NZ_JAKRCV010000037.1"/>
</dbReference>
<name>A0ABS9Q3T7_9MICO</name>
<organism evidence="2 3">
    <name type="scientific">Arsenicicoccus bolidensis</name>
    <dbReference type="NCBI Taxonomy" id="229480"/>
    <lineage>
        <taxon>Bacteria</taxon>
        <taxon>Bacillati</taxon>
        <taxon>Actinomycetota</taxon>
        <taxon>Actinomycetes</taxon>
        <taxon>Micrococcales</taxon>
        <taxon>Intrasporangiaceae</taxon>
        <taxon>Arsenicicoccus</taxon>
    </lineage>
</organism>
<reference evidence="2 3" key="1">
    <citation type="submission" date="2022-02" db="EMBL/GenBank/DDBJ databases">
        <title>Uncovering new skin microbiome diversity through culturing and metagenomics.</title>
        <authorList>
            <person name="Conlan S."/>
            <person name="Deming C."/>
            <person name="Nisc Comparative Sequencing Program N."/>
            <person name="Segre J.A."/>
        </authorList>
    </citation>
    <scope>NUCLEOTIDE SEQUENCE [LARGE SCALE GENOMIC DNA]</scope>
    <source>
        <strain evidence="2 3">ACRQZ</strain>
    </source>
</reference>
<protein>
    <recommendedName>
        <fullName evidence="4">Alpha/beta hydrolase</fullName>
    </recommendedName>
</protein>
<comment type="caution">
    <text evidence="2">The sequence shown here is derived from an EMBL/GenBank/DDBJ whole genome shotgun (WGS) entry which is preliminary data.</text>
</comment>
<proteinExistence type="predicted"/>
<evidence type="ECO:0000256" key="1">
    <source>
        <dbReference type="SAM" id="SignalP"/>
    </source>
</evidence>
<evidence type="ECO:0000313" key="3">
    <source>
        <dbReference type="Proteomes" id="UP001521931"/>
    </source>
</evidence>
<sequence length="555" mass="58293">MSSCVVATLLAGTVAAAPVAQASSQVEQARLPRAAAAAPVVDGENDGPHSPVNRKRAATTTVRRAGAVIRDVDLGDVELGERKGQFRSPVRGVLVTPDRPRANAPLVIMSHLRSPGCADDVSAFPCPGKDVRYDRGMTHLGESLAKQGYSVLIPNLAPLFIGIGMAQPYDQQAGYRTIVGRLRDETVAASAGRATAFGKGLNGAIDARRTALIVHSRSAYVAGPLVQAWSRSSSPIVSVMAYGGAFDAPDDHGRFTPMIPDVPFLGIVGDRDKDTKFTGQLWLTQHAGASRRTPALMSVVPGLGHNYVNRALSSTRLDDRAGCDATCPGPAAHERFLSSAARLWLDATVRRTRTTLPMTAAAPLPATLGGLPARWLAVTNAPRVNAYLGGMRGSMRPIGRGGSVRPCLYVDPMNPAKPANACPEPQRGDVQNASRVARVTVTPSGGVRVAARTRGVRELVLQLSPNDDRADRRAGSPLRVTVRTASGRPTVIDVPANHPALRNRAGADANGTYAIGTVRLMMPRSVTASTVTGIDLTGGRASSSLDIRAVDLVTG</sequence>
<dbReference type="SUPFAM" id="SSF53474">
    <property type="entry name" value="alpha/beta-Hydrolases"/>
    <property type="match status" value="1"/>
</dbReference>
<dbReference type="Gene3D" id="3.40.50.1820">
    <property type="entry name" value="alpha/beta hydrolase"/>
    <property type="match status" value="1"/>
</dbReference>
<evidence type="ECO:0000313" key="2">
    <source>
        <dbReference type="EMBL" id="MCG7322522.1"/>
    </source>
</evidence>
<feature type="chain" id="PRO_5046819960" description="Alpha/beta hydrolase" evidence="1">
    <location>
        <begin position="23"/>
        <end position="555"/>
    </location>
</feature>
<accession>A0ABS9Q3T7</accession>
<dbReference type="EMBL" id="JAKRCV010000037">
    <property type="protein sequence ID" value="MCG7322522.1"/>
    <property type="molecule type" value="Genomic_DNA"/>
</dbReference>
<dbReference type="InterPro" id="IPR029058">
    <property type="entry name" value="AB_hydrolase_fold"/>
</dbReference>
<feature type="signal peptide" evidence="1">
    <location>
        <begin position="1"/>
        <end position="22"/>
    </location>
</feature>
<dbReference type="Proteomes" id="UP001521931">
    <property type="component" value="Unassembled WGS sequence"/>
</dbReference>